<organism evidence="1 2">
    <name type="scientific">Jeotgalibacillus malaysiensis</name>
    <dbReference type="NCBI Taxonomy" id="1508404"/>
    <lineage>
        <taxon>Bacteria</taxon>
        <taxon>Bacillati</taxon>
        <taxon>Bacillota</taxon>
        <taxon>Bacilli</taxon>
        <taxon>Bacillales</taxon>
        <taxon>Caryophanaceae</taxon>
        <taxon>Jeotgalibacillus</taxon>
    </lineage>
</organism>
<dbReference type="EMBL" id="CP009417">
    <property type="protein sequence ID" value="AJD93644.1"/>
    <property type="molecule type" value="Genomic_DNA"/>
</dbReference>
<protein>
    <submittedName>
        <fullName evidence="1">Uncharacterized protein</fullName>
    </submittedName>
</protein>
<dbReference type="Proteomes" id="UP000031449">
    <property type="component" value="Plasmid unnamed"/>
</dbReference>
<gene>
    <name evidence="1" type="ORF">JMA_43270</name>
</gene>
<evidence type="ECO:0000313" key="2">
    <source>
        <dbReference type="Proteomes" id="UP000031449"/>
    </source>
</evidence>
<keyword evidence="2" id="KW-1185">Reference proteome</keyword>
<reference evidence="1 2" key="1">
    <citation type="submission" date="2014-08" db="EMBL/GenBank/DDBJ databases">
        <title>Complete genome of a marine bacteria Jeotgalibacillus malaysiensis.</title>
        <authorList>
            <person name="Yaakop A.S."/>
            <person name="Chan K.-G."/>
            <person name="Goh K.M."/>
        </authorList>
    </citation>
    <scope>NUCLEOTIDE SEQUENCE [LARGE SCALE GENOMIC DNA]</scope>
    <source>
        <strain evidence="1 2">D5</strain>
        <plasmid evidence="2">Plasmid</plasmid>
    </source>
</reference>
<dbReference type="HOGENOM" id="CLU_1600504_0_0_9"/>
<dbReference type="AlphaFoldDB" id="A0A0B5B0E2"/>
<geneLocation type="plasmid" evidence="2"/>
<evidence type="ECO:0000313" key="1">
    <source>
        <dbReference type="EMBL" id="AJD93644.1"/>
    </source>
</evidence>
<keyword evidence="1" id="KW-0614">Plasmid</keyword>
<accession>A0A0B5B0E2</accession>
<name>A0A0B5B0E2_9BACL</name>
<dbReference type="BioCyc" id="JESP1508404:G14D9-13650-MONOMER"/>
<dbReference type="KEGG" id="jeo:JMA_43270"/>
<sequence>MFEFGETMVHYPEQTIWAEQEAGQLLELYMESLQLRKEEEEVYMVYDFGKPVVFSDDPIEHMLENEAYRFEFEEHNLLYKTMKENQVQFKQKVESLAKTNLLFFSYLLVEKKETLGDTHELFARYDSWDALVDRMNELSIKLKTAGIQTSKGFRPNELSETLRRVM</sequence>
<proteinExistence type="predicted"/>